<protein>
    <submittedName>
        <fullName evidence="3">Uncharacterized protein</fullName>
    </submittedName>
</protein>
<dbReference type="Proteomes" id="UP001140453">
    <property type="component" value="Unassembled WGS sequence"/>
</dbReference>
<evidence type="ECO:0000313" key="3">
    <source>
        <dbReference type="EMBL" id="KAJ4388923.1"/>
    </source>
</evidence>
<feature type="compositionally biased region" description="Polar residues" evidence="2">
    <location>
        <begin position="320"/>
        <end position="333"/>
    </location>
</feature>
<feature type="region of interest" description="Disordered" evidence="2">
    <location>
        <begin position="470"/>
        <end position="494"/>
    </location>
</feature>
<feature type="region of interest" description="Disordered" evidence="2">
    <location>
        <begin position="1034"/>
        <end position="1086"/>
    </location>
</feature>
<evidence type="ECO:0000256" key="2">
    <source>
        <dbReference type="SAM" id="MobiDB-lite"/>
    </source>
</evidence>
<feature type="compositionally biased region" description="Basic and acidic residues" evidence="2">
    <location>
        <begin position="1182"/>
        <end position="1195"/>
    </location>
</feature>
<proteinExistence type="predicted"/>
<comment type="caution">
    <text evidence="3">The sequence shown here is derived from an EMBL/GenBank/DDBJ whole genome shotgun (WGS) entry which is preliminary data.</text>
</comment>
<sequence>MDMLLFLWLTILGVMAIMVFAGVFVLLQLIHFNSFLLVATQISRSNIEMAPDTPALLLKLFGNDRLGPGHSLQHIRDKIYSHAWSRIRRDDHKLDFVISERGINRNVPERSISSDYLYGAIRGPCMPPPPCHLHLVNKQVSKDFSRYIYSVNDLEVDVDLKPLHSNGGQIALDRLQNLLSNPNLKRHTRTVRVRIHFPAEYPASDLPSFNQASLNNIASALDAFQSLSYLAIRMVPGQGAPLDYELRVAAFPFYPMRMTNWTIRILNAQSFPYTWDLVDARKIVLLNQAYEAYQQTGSLTAPIVQNTTDTPRSGPKDQILDQSSSSVRQPTNGSKKRRSRKQRAAETAKQVISPCTLTSVQSPGPQSTTNDPPQTDVEVQLLDPDKSHTHPVAGSTAAEEQSLDPANTPHQVSSIEYPHPTSAPSPPLSSTQEKELACAVGSTDSTVPSPTNSSVDKIANDTLISEQAEDKLQQKHGPPSPAPSSVTLVPCDDDLPGEHVNNVIDAAGDFDGTIQLQQADKKRRSKKGRRNKTKSNAVQSAELHHDTGSGGTVEFEVQRATIQPEQPKPLEDPALRLEEAAVEPSSSTNRFDLTRGKWSAVGDSHALFTPNTGTASFYARTPRIERYLRQQERLLAARSEAKKRQKQAKARNQTRKARQLLLRRDNIATDSPLLRAMERPRDNSRTQVRPKSYSPCTILDKEQTKTLVGNYHQMEDQARKLRGQIRECERAIDKTRGRGSMGVQSLQDDEKRSLDHQVKFGSPSRDHRFDFDTGTIGTDSSIDSLDQESPESVTQEDAGDRRDEEDRTAKINCHLITYRLPLKLQEGASEPYKTDLLEPQRSESQQSAGNDPSATLEGSLERHSKPLSFSPTPPVFTPQGEHDDEVQIFNHRSADSRDLEGVAPNEGVFRGRLLDDEQNLGDAVDLPSGNPLRKIHLECGPGQQPVSQPCPADNYFGPPVLPVPLPLSSQEVPLQKSRDELASGCERSSTETLPFKVTRRASETSQPFLGSNERLIQEHGRSATETELFQARVDGIELEESQNGRRDGQRGRRGRGPSNDRGHHGRTRGNYRSNQRGGRTPTIMPRVENSENPWAIAVQASDREFAARNEERRIALERDMRAKGTKYIDFAAPIHDNYIQLDEDRKHAGEKVGSILYGARSEALSPSGETMLVQEAMSADSAETKVPDSHDADSV</sequence>
<evidence type="ECO:0000256" key="1">
    <source>
        <dbReference type="SAM" id="Coils"/>
    </source>
</evidence>
<feature type="compositionally biased region" description="Basic residues" evidence="2">
    <location>
        <begin position="521"/>
        <end position="533"/>
    </location>
</feature>
<dbReference type="EMBL" id="JAPEVB010000004">
    <property type="protein sequence ID" value="KAJ4388923.1"/>
    <property type="molecule type" value="Genomic_DNA"/>
</dbReference>
<feature type="region of interest" description="Disordered" evidence="2">
    <location>
        <begin position="303"/>
        <end position="456"/>
    </location>
</feature>
<organism evidence="3 4">
    <name type="scientific">Gnomoniopsis smithogilvyi</name>
    <dbReference type="NCBI Taxonomy" id="1191159"/>
    <lineage>
        <taxon>Eukaryota</taxon>
        <taxon>Fungi</taxon>
        <taxon>Dikarya</taxon>
        <taxon>Ascomycota</taxon>
        <taxon>Pezizomycotina</taxon>
        <taxon>Sordariomycetes</taxon>
        <taxon>Sordariomycetidae</taxon>
        <taxon>Diaporthales</taxon>
        <taxon>Gnomoniaceae</taxon>
        <taxon>Gnomoniopsis</taxon>
    </lineage>
</organism>
<feature type="region of interest" description="Disordered" evidence="2">
    <location>
        <begin position="735"/>
        <end position="806"/>
    </location>
</feature>
<feature type="region of interest" description="Disordered" evidence="2">
    <location>
        <begin position="516"/>
        <end position="550"/>
    </location>
</feature>
<keyword evidence="4" id="KW-1185">Reference proteome</keyword>
<feature type="compositionally biased region" description="Polar residues" evidence="2">
    <location>
        <begin position="442"/>
        <end position="455"/>
    </location>
</feature>
<name>A0A9W9CUF9_9PEZI</name>
<feature type="region of interest" description="Disordered" evidence="2">
    <location>
        <begin position="980"/>
        <end position="1013"/>
    </location>
</feature>
<feature type="compositionally biased region" description="Polar residues" evidence="2">
    <location>
        <begin position="353"/>
        <end position="373"/>
    </location>
</feature>
<feature type="region of interest" description="Disordered" evidence="2">
    <location>
        <begin position="838"/>
        <end position="881"/>
    </location>
</feature>
<dbReference type="OrthoDB" id="5245035at2759"/>
<keyword evidence="1" id="KW-0175">Coiled coil</keyword>
<feature type="compositionally biased region" description="Polar residues" evidence="2">
    <location>
        <begin position="842"/>
        <end position="853"/>
    </location>
</feature>
<gene>
    <name evidence="3" type="ORF">N0V93_006385</name>
</gene>
<accession>A0A9W9CUF9</accession>
<reference evidence="3" key="1">
    <citation type="submission" date="2022-10" db="EMBL/GenBank/DDBJ databases">
        <title>Tapping the CABI collections for fungal endophytes: first genome assemblies for Collariella, Neodidymelliopsis, Ascochyta clinopodiicola, Didymella pomorum, Didymosphaeria variabile, Neocosmospora piperis and Neocucurbitaria cava.</title>
        <authorList>
            <person name="Hill R."/>
        </authorList>
    </citation>
    <scope>NUCLEOTIDE SEQUENCE</scope>
    <source>
        <strain evidence="3">IMI 355082</strain>
    </source>
</reference>
<feature type="region of interest" description="Disordered" evidence="2">
    <location>
        <begin position="1176"/>
        <end position="1195"/>
    </location>
</feature>
<feature type="compositionally biased region" description="Basic and acidic residues" evidence="2">
    <location>
        <begin position="748"/>
        <end position="771"/>
    </location>
</feature>
<feature type="coiled-coil region" evidence="1">
    <location>
        <begin position="624"/>
        <end position="656"/>
    </location>
</feature>
<feature type="compositionally biased region" description="Polar residues" evidence="2">
    <location>
        <begin position="404"/>
        <end position="414"/>
    </location>
</feature>
<evidence type="ECO:0000313" key="4">
    <source>
        <dbReference type="Proteomes" id="UP001140453"/>
    </source>
</evidence>
<dbReference type="AlphaFoldDB" id="A0A9W9CUF9"/>
<feature type="compositionally biased region" description="Polar residues" evidence="2">
    <location>
        <begin position="775"/>
        <end position="784"/>
    </location>
</feature>